<dbReference type="GO" id="GO:0016757">
    <property type="term" value="F:glycosyltransferase activity"/>
    <property type="evidence" value="ECO:0007669"/>
    <property type="project" value="UniProtKB-KW"/>
</dbReference>
<protein>
    <submittedName>
        <fullName evidence="1 2">Alpha 2,6 sialyltransferase I</fullName>
    </submittedName>
</protein>
<dbReference type="VEuPathDB" id="VectorBase:ASIC007293"/>
<dbReference type="AlphaFoldDB" id="A0A084VPM0"/>
<dbReference type="EMBL" id="KE524999">
    <property type="protein sequence ID" value="KFB39914.1"/>
    <property type="molecule type" value="Genomic_DNA"/>
</dbReference>
<dbReference type="EnsemblMetazoa" id="ASIC007293-RA">
    <property type="protein sequence ID" value="ASIC007293-PA"/>
    <property type="gene ID" value="ASIC007293"/>
</dbReference>
<reference evidence="2" key="2">
    <citation type="submission" date="2020-05" db="UniProtKB">
        <authorList>
            <consortium name="EnsemblMetazoa"/>
        </authorList>
    </citation>
    <scope>IDENTIFICATION</scope>
</reference>
<proteinExistence type="predicted"/>
<name>A0A084VPM0_ANOSI</name>
<keyword evidence="1" id="KW-0808">Transferase</keyword>
<keyword evidence="1" id="KW-0328">Glycosyltransferase</keyword>
<dbReference type="Proteomes" id="UP000030765">
    <property type="component" value="Unassembled WGS sequence"/>
</dbReference>
<evidence type="ECO:0000313" key="3">
    <source>
        <dbReference type="Proteomes" id="UP000030765"/>
    </source>
</evidence>
<reference evidence="1 3" key="1">
    <citation type="journal article" date="2014" name="BMC Genomics">
        <title>Genome sequence of Anopheles sinensis provides insight into genetics basis of mosquito competence for malaria parasites.</title>
        <authorList>
            <person name="Zhou D."/>
            <person name="Zhang D."/>
            <person name="Ding G."/>
            <person name="Shi L."/>
            <person name="Hou Q."/>
            <person name="Ye Y."/>
            <person name="Xu Y."/>
            <person name="Zhou H."/>
            <person name="Xiong C."/>
            <person name="Li S."/>
            <person name="Yu J."/>
            <person name="Hong S."/>
            <person name="Yu X."/>
            <person name="Zou P."/>
            <person name="Chen C."/>
            <person name="Chang X."/>
            <person name="Wang W."/>
            <person name="Lv Y."/>
            <person name="Sun Y."/>
            <person name="Ma L."/>
            <person name="Shen B."/>
            <person name="Zhu C."/>
        </authorList>
    </citation>
    <scope>NUCLEOTIDE SEQUENCE [LARGE SCALE GENOMIC DNA]</scope>
</reference>
<organism evidence="1">
    <name type="scientific">Anopheles sinensis</name>
    <name type="common">Mosquito</name>
    <dbReference type="NCBI Taxonomy" id="74873"/>
    <lineage>
        <taxon>Eukaryota</taxon>
        <taxon>Metazoa</taxon>
        <taxon>Ecdysozoa</taxon>
        <taxon>Arthropoda</taxon>
        <taxon>Hexapoda</taxon>
        <taxon>Insecta</taxon>
        <taxon>Pterygota</taxon>
        <taxon>Neoptera</taxon>
        <taxon>Endopterygota</taxon>
        <taxon>Diptera</taxon>
        <taxon>Nematocera</taxon>
        <taxon>Culicoidea</taxon>
        <taxon>Culicidae</taxon>
        <taxon>Anophelinae</taxon>
        <taxon>Anopheles</taxon>
    </lineage>
</organism>
<gene>
    <name evidence="1" type="ORF">ZHAS_00007293</name>
</gene>
<keyword evidence="3" id="KW-1185">Reference proteome</keyword>
<dbReference type="EMBL" id="ATLV01015012">
    <property type="status" value="NOT_ANNOTATED_CDS"/>
    <property type="molecule type" value="Genomic_DNA"/>
</dbReference>
<evidence type="ECO:0000313" key="1">
    <source>
        <dbReference type="EMBL" id="KFB39914.1"/>
    </source>
</evidence>
<sequence length="81" mass="9097">MFDGQFVHHPSSYDVLTRRPEIGNTNGPTTGCRRDLGQAMESRLINSSTTASRNYRHPSSTGIQLGATAQQQQHCRRQIIR</sequence>
<accession>A0A084VPM0</accession>
<evidence type="ECO:0000313" key="2">
    <source>
        <dbReference type="EnsemblMetazoa" id="ASIC007293-PA"/>
    </source>
</evidence>